<dbReference type="AlphaFoldDB" id="A0A7J5ZID7"/>
<evidence type="ECO:0000256" key="1">
    <source>
        <dbReference type="PROSITE-ProRule" id="PRU10141"/>
    </source>
</evidence>
<dbReference type="Gene3D" id="3.30.200.20">
    <property type="entry name" value="Phosphorylase Kinase, domain 1"/>
    <property type="match status" value="1"/>
</dbReference>
<reference evidence="3 4" key="1">
    <citation type="submission" date="2020-02" db="EMBL/GenBank/DDBJ databases">
        <title>A chromosome-scale genome assembly of the black bullhead catfish (Ameiurus melas).</title>
        <authorList>
            <person name="Wen M."/>
            <person name="Zham M."/>
            <person name="Cabau C."/>
            <person name="Klopp C."/>
            <person name="Donnadieu C."/>
            <person name="Roques C."/>
            <person name="Bouchez O."/>
            <person name="Lampietro C."/>
            <person name="Jouanno E."/>
            <person name="Herpin A."/>
            <person name="Louis A."/>
            <person name="Berthelot C."/>
            <person name="Parey E."/>
            <person name="Roest-Crollius H."/>
            <person name="Braasch I."/>
            <person name="Postlethwait J."/>
            <person name="Robinson-Rechavi M."/>
            <person name="Echchiki A."/>
            <person name="Begum T."/>
            <person name="Montfort J."/>
            <person name="Schartl M."/>
            <person name="Bobe J."/>
            <person name="Guiguen Y."/>
        </authorList>
    </citation>
    <scope>NUCLEOTIDE SEQUENCE [LARGE SCALE GENOMIC DNA]</scope>
    <source>
        <strain evidence="3">M_S1</strain>
        <tissue evidence="3">Blood</tissue>
    </source>
</reference>
<evidence type="ECO:0000313" key="3">
    <source>
        <dbReference type="EMBL" id="KAF4070422.1"/>
    </source>
</evidence>
<keyword evidence="1" id="KW-0067">ATP-binding</keyword>
<sequence>MLAEARSSSHCVIGWKSSEQLGRFSARRFQIPQPDISSDCKALPDRGPSIFLKRHLKKIRDLGEGHFGKVMLYMSDPANDGTGEYVAVKTVKQEEGSLLHESWMKEIEILKSLYHNNTVKYKGCCTELGEFFSSPPLPSSHQMDCTRHMMPFAISLFEKYR</sequence>
<dbReference type="InterPro" id="IPR001245">
    <property type="entry name" value="Ser-Thr/Tyr_kinase_cat_dom"/>
</dbReference>
<name>A0A7J5ZID7_AMEME</name>
<keyword evidence="4" id="KW-1185">Reference proteome</keyword>
<evidence type="ECO:0000259" key="2">
    <source>
        <dbReference type="PROSITE" id="PS50011"/>
    </source>
</evidence>
<protein>
    <recommendedName>
        <fullName evidence="2">Protein kinase domain-containing protein</fullName>
    </recommendedName>
</protein>
<dbReference type="GO" id="GO:0005829">
    <property type="term" value="C:cytosol"/>
    <property type="evidence" value="ECO:0007669"/>
    <property type="project" value="TreeGrafter"/>
</dbReference>
<dbReference type="PANTHER" id="PTHR45807:SF6">
    <property type="entry name" value="NON-RECEPTOR TYROSINE-PROTEIN KINASE TYK2"/>
    <property type="match status" value="1"/>
</dbReference>
<dbReference type="GO" id="GO:0035556">
    <property type="term" value="P:intracellular signal transduction"/>
    <property type="evidence" value="ECO:0007669"/>
    <property type="project" value="TreeGrafter"/>
</dbReference>
<dbReference type="PROSITE" id="PS50011">
    <property type="entry name" value="PROTEIN_KINASE_DOM"/>
    <property type="match status" value="1"/>
</dbReference>
<dbReference type="InterPro" id="IPR000719">
    <property type="entry name" value="Prot_kinase_dom"/>
</dbReference>
<proteinExistence type="predicted"/>
<evidence type="ECO:0000313" key="4">
    <source>
        <dbReference type="Proteomes" id="UP000593565"/>
    </source>
</evidence>
<dbReference type="PROSITE" id="PS00107">
    <property type="entry name" value="PROTEIN_KINASE_ATP"/>
    <property type="match status" value="1"/>
</dbReference>
<accession>A0A7J5ZID7</accession>
<gene>
    <name evidence="3" type="ORF">AMELA_G00285370</name>
</gene>
<comment type="caution">
    <text evidence="3">The sequence shown here is derived from an EMBL/GenBank/DDBJ whole genome shotgun (WGS) entry which is preliminary data.</text>
</comment>
<keyword evidence="1" id="KW-0547">Nucleotide-binding</keyword>
<dbReference type="PANTHER" id="PTHR45807">
    <property type="entry name" value="TYROSINE-PROTEIN KINASE HOPSCOTCH"/>
    <property type="match status" value="1"/>
</dbReference>
<dbReference type="InterPro" id="IPR017441">
    <property type="entry name" value="Protein_kinase_ATP_BS"/>
</dbReference>
<dbReference type="GO" id="GO:0004715">
    <property type="term" value="F:non-membrane spanning protein tyrosine kinase activity"/>
    <property type="evidence" value="ECO:0007669"/>
    <property type="project" value="TreeGrafter"/>
</dbReference>
<dbReference type="Pfam" id="PF07714">
    <property type="entry name" value="PK_Tyr_Ser-Thr"/>
    <property type="match status" value="1"/>
</dbReference>
<dbReference type="InterPro" id="IPR011009">
    <property type="entry name" value="Kinase-like_dom_sf"/>
</dbReference>
<dbReference type="GO" id="GO:0060397">
    <property type="term" value="P:growth hormone receptor signaling pathway via JAK-STAT"/>
    <property type="evidence" value="ECO:0007669"/>
    <property type="project" value="TreeGrafter"/>
</dbReference>
<dbReference type="Proteomes" id="UP000593565">
    <property type="component" value="Unassembled WGS sequence"/>
</dbReference>
<dbReference type="GO" id="GO:0005131">
    <property type="term" value="F:growth hormone receptor binding"/>
    <property type="evidence" value="ECO:0007669"/>
    <property type="project" value="TreeGrafter"/>
</dbReference>
<organism evidence="3 4">
    <name type="scientific">Ameiurus melas</name>
    <name type="common">Black bullhead</name>
    <name type="synonym">Silurus melas</name>
    <dbReference type="NCBI Taxonomy" id="219545"/>
    <lineage>
        <taxon>Eukaryota</taxon>
        <taxon>Metazoa</taxon>
        <taxon>Chordata</taxon>
        <taxon>Craniata</taxon>
        <taxon>Vertebrata</taxon>
        <taxon>Euteleostomi</taxon>
        <taxon>Actinopterygii</taxon>
        <taxon>Neopterygii</taxon>
        <taxon>Teleostei</taxon>
        <taxon>Ostariophysi</taxon>
        <taxon>Siluriformes</taxon>
        <taxon>Ictaluridae</taxon>
        <taxon>Ameiurus</taxon>
    </lineage>
</organism>
<dbReference type="GO" id="GO:0019221">
    <property type="term" value="P:cytokine-mediated signaling pathway"/>
    <property type="evidence" value="ECO:0007669"/>
    <property type="project" value="TreeGrafter"/>
</dbReference>
<dbReference type="EMBL" id="JAAGNN010000029">
    <property type="protein sequence ID" value="KAF4070422.1"/>
    <property type="molecule type" value="Genomic_DNA"/>
</dbReference>
<dbReference type="GO" id="GO:0005524">
    <property type="term" value="F:ATP binding"/>
    <property type="evidence" value="ECO:0007669"/>
    <property type="project" value="UniProtKB-UniRule"/>
</dbReference>
<feature type="binding site" evidence="1">
    <location>
        <position position="89"/>
    </location>
    <ligand>
        <name>ATP</name>
        <dbReference type="ChEBI" id="CHEBI:30616"/>
    </ligand>
</feature>
<dbReference type="SUPFAM" id="SSF56112">
    <property type="entry name" value="Protein kinase-like (PK-like)"/>
    <property type="match status" value="1"/>
</dbReference>
<dbReference type="InterPro" id="IPR051286">
    <property type="entry name" value="JAK"/>
</dbReference>
<feature type="domain" description="Protein kinase" evidence="2">
    <location>
        <begin position="56"/>
        <end position="161"/>
    </location>
</feature>
<dbReference type="GO" id="GO:0030154">
    <property type="term" value="P:cell differentiation"/>
    <property type="evidence" value="ECO:0007669"/>
    <property type="project" value="TreeGrafter"/>
</dbReference>